<dbReference type="PANTHER" id="PTHR35256:SF1">
    <property type="entry name" value="EXPRESSED SEQUENCE AI429214"/>
    <property type="match status" value="1"/>
</dbReference>
<feature type="region of interest" description="Disordered" evidence="1">
    <location>
        <begin position="1"/>
        <end position="28"/>
    </location>
</feature>
<reference evidence="2" key="1">
    <citation type="submission" date="2025-05" db="UniProtKB">
        <authorList>
            <consortium name="Ensembl"/>
        </authorList>
    </citation>
    <scope>IDENTIFICATION</scope>
</reference>
<evidence type="ECO:0000256" key="1">
    <source>
        <dbReference type="SAM" id="MobiDB-lite"/>
    </source>
</evidence>
<protein>
    <submittedName>
        <fullName evidence="2">Uncharacterized protein</fullName>
    </submittedName>
</protein>
<dbReference type="AlphaFoldDB" id="A0A8B9CNJ6"/>
<accession>A0A8B9CNJ6</accession>
<dbReference type="InterPro" id="IPR027932">
    <property type="entry name" value="DUF4606"/>
</dbReference>
<sequence length="323" mass="36488">MATTSADSSGSCEKGQVELSQSSRSSVFDYSEDTFESFSEEEAACCQHESEPPELCCSVEDVESSAVSDGLEGMSCLAGQSHTDEQSEVVGSAAVERYFMRKWMDVLKNKEAVIKQGKSVIKTHSEVTELPDEELDALRSFCTVKIRRMHQGLISKQASGVRSRKLQHGFTSKKSETSDLNCTVPGQLMNRIRLKNIRETVRQVTEAQVHQSSQCPDCKKKAAELAEITFLRQKKALVERALLQEKLEEQIYSRDALTLIGETLRSFPELSEDPRNLWQRLKDKGGTRYARCAGVWVKIQLFTRPQIQMLQFIVIQLNMFFKL</sequence>
<evidence type="ECO:0000313" key="3">
    <source>
        <dbReference type="Proteomes" id="UP000694426"/>
    </source>
</evidence>
<dbReference type="GeneTree" id="ENSGT00390000008508"/>
<feature type="compositionally biased region" description="Polar residues" evidence="1">
    <location>
        <begin position="1"/>
        <end position="11"/>
    </location>
</feature>
<dbReference type="Proteomes" id="UP000694426">
    <property type="component" value="Unplaced"/>
</dbReference>
<proteinExistence type="predicted"/>
<keyword evidence="3" id="KW-1185">Reference proteome</keyword>
<feature type="compositionally biased region" description="Polar residues" evidence="1">
    <location>
        <begin position="18"/>
        <end position="28"/>
    </location>
</feature>
<dbReference type="Ensembl" id="ENSABRT00000031662.1">
    <property type="protein sequence ID" value="ENSABRP00000022529.1"/>
    <property type="gene ID" value="ENSABRG00000019079.1"/>
</dbReference>
<organism evidence="2 3">
    <name type="scientific">Anser brachyrhynchus</name>
    <name type="common">Pink-footed goose</name>
    <dbReference type="NCBI Taxonomy" id="132585"/>
    <lineage>
        <taxon>Eukaryota</taxon>
        <taxon>Metazoa</taxon>
        <taxon>Chordata</taxon>
        <taxon>Craniata</taxon>
        <taxon>Vertebrata</taxon>
        <taxon>Euteleostomi</taxon>
        <taxon>Archelosauria</taxon>
        <taxon>Archosauria</taxon>
        <taxon>Dinosauria</taxon>
        <taxon>Saurischia</taxon>
        <taxon>Theropoda</taxon>
        <taxon>Coelurosauria</taxon>
        <taxon>Aves</taxon>
        <taxon>Neognathae</taxon>
        <taxon>Galloanserae</taxon>
        <taxon>Anseriformes</taxon>
        <taxon>Anatidae</taxon>
        <taxon>Anserinae</taxon>
        <taxon>Anser</taxon>
    </lineage>
</organism>
<dbReference type="Ensembl" id="ENSABRT00000031680.1">
    <property type="protein sequence ID" value="ENSABRP00000022549.1"/>
    <property type="gene ID" value="ENSABRG00000019079.1"/>
</dbReference>
<dbReference type="Pfam" id="PF15379">
    <property type="entry name" value="DUF4606"/>
    <property type="match status" value="1"/>
</dbReference>
<evidence type="ECO:0000313" key="2">
    <source>
        <dbReference type="Ensembl" id="ENSABRP00000022529.1"/>
    </source>
</evidence>
<dbReference type="PANTHER" id="PTHR35256">
    <property type="entry name" value="CHROMOSOME 8 OPEN READING FRAME 48"/>
    <property type="match status" value="1"/>
</dbReference>
<name>A0A8B9CNJ6_9AVES</name>